<dbReference type="Gene3D" id="2.30.30.110">
    <property type="match status" value="1"/>
</dbReference>
<proteinExistence type="inferred from homology"/>
<dbReference type="Pfam" id="PF02452">
    <property type="entry name" value="PemK_toxin"/>
    <property type="match status" value="1"/>
</dbReference>
<dbReference type="PIRSF" id="PIRSF033490">
    <property type="entry name" value="MazF"/>
    <property type="match status" value="1"/>
</dbReference>
<comment type="similarity">
    <text evidence="1">Belongs to the PemK/MazF family.</text>
</comment>
<keyword evidence="1" id="KW-0255">Endonuclease</keyword>
<keyword evidence="1" id="KW-0378">Hydrolase</keyword>
<dbReference type="GO" id="GO:0006402">
    <property type="term" value="P:mRNA catabolic process"/>
    <property type="evidence" value="ECO:0007669"/>
    <property type="project" value="TreeGrafter"/>
</dbReference>
<dbReference type="InterPro" id="IPR011067">
    <property type="entry name" value="Plasmid_toxin/cell-grow_inhib"/>
</dbReference>
<dbReference type="PANTHER" id="PTHR33988">
    <property type="entry name" value="ENDORIBONUCLEASE MAZF-RELATED"/>
    <property type="match status" value="1"/>
</dbReference>
<dbReference type="GO" id="GO:0016787">
    <property type="term" value="F:hydrolase activity"/>
    <property type="evidence" value="ECO:0007669"/>
    <property type="project" value="UniProtKB-KW"/>
</dbReference>
<dbReference type="InterPro" id="IPR003477">
    <property type="entry name" value="PemK-like"/>
</dbReference>
<dbReference type="GO" id="GO:0004521">
    <property type="term" value="F:RNA endonuclease activity"/>
    <property type="evidence" value="ECO:0007669"/>
    <property type="project" value="TreeGrafter"/>
</dbReference>
<comment type="function">
    <text evidence="1">Toxic component of a type II toxin-antitoxin (TA) system.</text>
</comment>
<protein>
    <recommendedName>
        <fullName evidence="1">mRNA interferase</fullName>
        <ecNumber evidence="1">3.1.-.-</ecNumber>
    </recommendedName>
</protein>
<gene>
    <name evidence="2" type="ORF">HELGO_WM2400</name>
</gene>
<dbReference type="EC" id="3.1.-.-" evidence="1"/>
<sequence length="105" mass="12199">MHFNIYWANLNPTVGREQAGHRPVLVISNDIENQMDIVTVIPITSRKKGRKIYPNEVLIHLNGKEAILLCHQVRTISKQRLDKKILGLDDTLKRRVIDVLCMRFK</sequence>
<dbReference type="GO" id="GO:0003677">
    <property type="term" value="F:DNA binding"/>
    <property type="evidence" value="ECO:0007669"/>
    <property type="project" value="InterPro"/>
</dbReference>
<organism evidence="2">
    <name type="scientific">uncultured Sulfurovum sp</name>
    <dbReference type="NCBI Taxonomy" id="269237"/>
    <lineage>
        <taxon>Bacteria</taxon>
        <taxon>Pseudomonadati</taxon>
        <taxon>Campylobacterota</taxon>
        <taxon>Epsilonproteobacteria</taxon>
        <taxon>Campylobacterales</taxon>
        <taxon>Sulfurovaceae</taxon>
        <taxon>Sulfurovum</taxon>
        <taxon>environmental samples</taxon>
    </lineage>
</organism>
<evidence type="ECO:0000313" key="2">
    <source>
        <dbReference type="EMBL" id="CAA6801126.1"/>
    </source>
</evidence>
<dbReference type="SUPFAM" id="SSF50118">
    <property type="entry name" value="Cell growth inhibitor/plasmid maintenance toxic component"/>
    <property type="match status" value="1"/>
</dbReference>
<reference evidence="2" key="1">
    <citation type="submission" date="2020-01" db="EMBL/GenBank/DDBJ databases">
        <authorList>
            <person name="Meier V. D."/>
            <person name="Meier V D."/>
        </authorList>
    </citation>
    <scope>NUCLEOTIDE SEQUENCE</scope>
    <source>
        <strain evidence="2">HLG_WM_MAG_01</strain>
    </source>
</reference>
<name>A0A6S6S4I3_9BACT</name>
<dbReference type="EMBL" id="CACVAS010000020">
    <property type="protein sequence ID" value="CAA6801126.1"/>
    <property type="molecule type" value="Genomic_DNA"/>
</dbReference>
<evidence type="ECO:0000256" key="1">
    <source>
        <dbReference type="PIRNR" id="PIRNR033490"/>
    </source>
</evidence>
<keyword evidence="1" id="KW-0540">Nuclease</keyword>
<accession>A0A6S6S4I3</accession>
<dbReference type="PANTHER" id="PTHR33988:SF2">
    <property type="entry name" value="ENDORIBONUCLEASE MAZF"/>
    <property type="match status" value="1"/>
</dbReference>
<dbReference type="AlphaFoldDB" id="A0A6S6S4I3"/>
<dbReference type="GO" id="GO:0016075">
    <property type="term" value="P:rRNA catabolic process"/>
    <property type="evidence" value="ECO:0007669"/>
    <property type="project" value="TreeGrafter"/>
</dbReference>